<proteinExistence type="inferred from homology"/>
<evidence type="ECO:0000256" key="7">
    <source>
        <dbReference type="ARBA" id="ARBA00023136"/>
    </source>
</evidence>
<dbReference type="PANTHER" id="PTHR30269:SF37">
    <property type="entry name" value="MEMBRANE TRANSPORTER PROTEIN"/>
    <property type="match status" value="1"/>
</dbReference>
<sequence length="251" mass="27130">MMIVSDPWFYATAIPAVFIYGIGKGGLGGALGIIAVPLMAMSIKPTQAAAILLPILCVMDFFAVKQHYRNANRKILTRMLPGAIVGVALAGLFLSVISESGLKLAIGGLSLAFCLQYFLMGSPNKSKDGIIRAWFWSMMSGFSSTALHAGGGPASIYLLPLKLDKIVLIASMAVLFAIVNLFKLIPYTLLGEFDHTNLMTSLVLMPLAPIGVKIGVWLLHRASQALVYRLCYLFLFLSGCKLFWDGGYALF</sequence>
<comment type="similarity">
    <text evidence="2 8">Belongs to the 4-toluene sulfonate uptake permease (TSUP) (TC 2.A.102) family.</text>
</comment>
<dbReference type="Pfam" id="PF01925">
    <property type="entry name" value="TauE"/>
    <property type="match status" value="1"/>
</dbReference>
<evidence type="ECO:0000256" key="4">
    <source>
        <dbReference type="ARBA" id="ARBA00022475"/>
    </source>
</evidence>
<evidence type="ECO:0000256" key="6">
    <source>
        <dbReference type="ARBA" id="ARBA00022989"/>
    </source>
</evidence>
<gene>
    <name evidence="9" type="ORF">V6255_12275</name>
</gene>
<keyword evidence="6 8" id="KW-1133">Transmembrane helix</keyword>
<feature type="transmembrane region" description="Helical" evidence="8">
    <location>
        <begin position="166"/>
        <end position="186"/>
    </location>
</feature>
<evidence type="ECO:0000256" key="5">
    <source>
        <dbReference type="ARBA" id="ARBA00022692"/>
    </source>
</evidence>
<protein>
    <recommendedName>
        <fullName evidence="8">Probable membrane transporter protein</fullName>
    </recommendedName>
</protein>
<evidence type="ECO:0000313" key="9">
    <source>
        <dbReference type="EMBL" id="MEL0659914.1"/>
    </source>
</evidence>
<evidence type="ECO:0000256" key="1">
    <source>
        <dbReference type="ARBA" id="ARBA00004651"/>
    </source>
</evidence>
<comment type="subcellular location">
    <subcellularLocation>
        <location evidence="1 8">Cell membrane</location>
        <topology evidence="1 8">Multi-pass membrane protein</topology>
    </subcellularLocation>
</comment>
<evidence type="ECO:0000256" key="8">
    <source>
        <dbReference type="RuleBase" id="RU363041"/>
    </source>
</evidence>
<accession>A0ABU9HDD7</accession>
<dbReference type="InterPro" id="IPR052017">
    <property type="entry name" value="TSUP"/>
</dbReference>
<feature type="transmembrane region" description="Helical" evidence="8">
    <location>
        <begin position="12"/>
        <end position="36"/>
    </location>
</feature>
<evidence type="ECO:0000256" key="2">
    <source>
        <dbReference type="ARBA" id="ARBA00009142"/>
    </source>
</evidence>
<feature type="transmembrane region" description="Helical" evidence="8">
    <location>
        <begin position="80"/>
        <end position="97"/>
    </location>
</feature>
<keyword evidence="4 8" id="KW-1003">Cell membrane</keyword>
<dbReference type="RefSeq" id="WP_341628423.1">
    <property type="nucleotide sequence ID" value="NZ_JBAKBA010000028.1"/>
</dbReference>
<keyword evidence="5 8" id="KW-0812">Transmembrane</keyword>
<evidence type="ECO:0000313" key="10">
    <source>
        <dbReference type="Proteomes" id="UP001366060"/>
    </source>
</evidence>
<keyword evidence="7 8" id="KW-0472">Membrane</keyword>
<feature type="transmembrane region" description="Helical" evidence="8">
    <location>
        <begin position="133"/>
        <end position="159"/>
    </location>
</feature>
<dbReference type="InterPro" id="IPR002781">
    <property type="entry name" value="TM_pro_TauE-like"/>
</dbReference>
<organism evidence="9 10">
    <name type="scientific">Psychromonas arctica</name>
    <dbReference type="NCBI Taxonomy" id="168275"/>
    <lineage>
        <taxon>Bacteria</taxon>
        <taxon>Pseudomonadati</taxon>
        <taxon>Pseudomonadota</taxon>
        <taxon>Gammaproteobacteria</taxon>
        <taxon>Alteromonadales</taxon>
        <taxon>Psychromonadaceae</taxon>
        <taxon>Psychromonas</taxon>
    </lineage>
</organism>
<dbReference type="Proteomes" id="UP001366060">
    <property type="component" value="Unassembled WGS sequence"/>
</dbReference>
<keyword evidence="3" id="KW-0813">Transport</keyword>
<feature type="transmembrane region" description="Helical" evidence="8">
    <location>
        <begin position="198"/>
        <end position="219"/>
    </location>
</feature>
<evidence type="ECO:0000256" key="3">
    <source>
        <dbReference type="ARBA" id="ARBA00022448"/>
    </source>
</evidence>
<name>A0ABU9HDD7_9GAMM</name>
<dbReference type="PANTHER" id="PTHR30269">
    <property type="entry name" value="TRANSMEMBRANE PROTEIN YFCA"/>
    <property type="match status" value="1"/>
</dbReference>
<keyword evidence="10" id="KW-1185">Reference proteome</keyword>
<feature type="transmembrane region" description="Helical" evidence="8">
    <location>
        <begin position="226"/>
        <end position="244"/>
    </location>
</feature>
<reference evidence="9 10" key="1">
    <citation type="submission" date="2024-02" db="EMBL/GenBank/DDBJ databases">
        <title>Bacteria isolated from the canopy kelp, Nereocystis luetkeana.</title>
        <authorList>
            <person name="Pfister C.A."/>
            <person name="Younker I.T."/>
            <person name="Light S.H."/>
        </authorList>
    </citation>
    <scope>NUCLEOTIDE SEQUENCE [LARGE SCALE GENOMIC DNA]</scope>
    <source>
        <strain evidence="9 10">TI.2.07</strain>
    </source>
</reference>
<comment type="caution">
    <text evidence="9">The sequence shown here is derived from an EMBL/GenBank/DDBJ whole genome shotgun (WGS) entry which is preliminary data.</text>
</comment>
<feature type="transmembrane region" description="Helical" evidence="8">
    <location>
        <begin position="48"/>
        <end position="68"/>
    </location>
</feature>
<dbReference type="EMBL" id="JBAKBA010000028">
    <property type="protein sequence ID" value="MEL0659914.1"/>
    <property type="molecule type" value="Genomic_DNA"/>
</dbReference>